<dbReference type="eggNOG" id="COG5454">
    <property type="taxonomic scope" value="Bacteria"/>
</dbReference>
<reference evidence="1 2" key="1">
    <citation type="submission" date="2014-03" db="EMBL/GenBank/DDBJ databases">
        <title>Whole genome sequence of Novosphingobium resinovorum KF1.</title>
        <authorList>
            <person name="Gan H.M."/>
            <person name="Gan H.Y."/>
            <person name="Chew T.H."/>
            <person name="Savka M.A."/>
        </authorList>
    </citation>
    <scope>NUCLEOTIDE SEQUENCE [LARGE SCALE GENOMIC DNA]</scope>
    <source>
        <strain evidence="1 2">KF1</strain>
    </source>
</reference>
<sequence>MAMNWTSMIAIYALFWVLSAFIVLPVGLRTPDEVEGHVIEKGHATSAPVNFRPKLVARRATIVAVVLFGLYYANYANGWITVDDVNLFGTPPVKDLGY</sequence>
<evidence type="ECO:0000313" key="2">
    <source>
        <dbReference type="Proteomes" id="UP000024329"/>
    </source>
</evidence>
<dbReference type="Pfam" id="PF07330">
    <property type="entry name" value="DUF1467"/>
    <property type="match status" value="1"/>
</dbReference>
<dbReference type="AlphaFoldDB" id="A0A031K6N6"/>
<accession>A0A031K6N6</accession>
<dbReference type="STRING" id="158500.BES08_03160"/>
<protein>
    <submittedName>
        <fullName evidence="1">Putative secreted protein</fullName>
    </submittedName>
</protein>
<dbReference type="InterPro" id="IPR009935">
    <property type="entry name" value="DUF1467"/>
</dbReference>
<comment type="caution">
    <text evidence="1">The sequence shown here is derived from an EMBL/GenBank/DDBJ whole genome shotgun (WGS) entry which is preliminary data.</text>
</comment>
<dbReference type="EMBL" id="JFYZ01000001">
    <property type="protein sequence ID" value="EZP84859.1"/>
    <property type="molecule type" value="Genomic_DNA"/>
</dbReference>
<gene>
    <name evidence="1" type="ORF">BV97_00621</name>
</gene>
<evidence type="ECO:0000313" key="1">
    <source>
        <dbReference type="EMBL" id="EZP84859.1"/>
    </source>
</evidence>
<dbReference type="Proteomes" id="UP000024329">
    <property type="component" value="Unassembled WGS sequence"/>
</dbReference>
<name>A0A031K6N6_9SPHN</name>
<dbReference type="PATRIC" id="fig|158500.4.peg.637"/>
<organism evidence="1 2">
    <name type="scientific">Novosphingobium resinovorum</name>
    <dbReference type="NCBI Taxonomy" id="158500"/>
    <lineage>
        <taxon>Bacteria</taxon>
        <taxon>Pseudomonadati</taxon>
        <taxon>Pseudomonadota</taxon>
        <taxon>Alphaproteobacteria</taxon>
        <taxon>Sphingomonadales</taxon>
        <taxon>Sphingomonadaceae</taxon>
        <taxon>Novosphingobium</taxon>
    </lineage>
</organism>
<proteinExistence type="predicted"/>